<evidence type="ECO:0000256" key="4">
    <source>
        <dbReference type="PROSITE-ProRule" id="PRU00335"/>
    </source>
</evidence>
<sequence length="228" mass="25346">MPRTLHPSSATLAAADAPRRRRKDARPQELLDAALEMFVEKGFAATKMDDVAARAGVSKGTVYLYFPSKEELLKAVIRHNLSLTIAEGDDVLSRYDGPTSELLHLLARRWWERVGETAAAGIFKLIITEVRNFPDLAEFYAAEVIEPGRALIVKLLQRGIDRGEFRQVHLLDTAHALIFPMLMLCLHKHSVGACPAGDEVTADPRAFIDRHIDLVLHGLQRPTTPLTP</sequence>
<proteinExistence type="predicted"/>
<dbReference type="InterPro" id="IPR050109">
    <property type="entry name" value="HTH-type_TetR-like_transc_reg"/>
</dbReference>
<feature type="domain" description="HTH tetR-type" evidence="6">
    <location>
        <begin position="24"/>
        <end position="84"/>
    </location>
</feature>
<evidence type="ECO:0000256" key="5">
    <source>
        <dbReference type="SAM" id="MobiDB-lite"/>
    </source>
</evidence>
<gene>
    <name evidence="7" type="ORF">OMP39_05640</name>
</gene>
<keyword evidence="2 4" id="KW-0238">DNA-binding</keyword>
<keyword evidence="3" id="KW-0804">Transcription</keyword>
<organism evidence="7 8">
    <name type="scientific">Caldimonas aquatica</name>
    <dbReference type="NCBI Taxonomy" id="376175"/>
    <lineage>
        <taxon>Bacteria</taxon>
        <taxon>Pseudomonadati</taxon>
        <taxon>Pseudomonadota</taxon>
        <taxon>Betaproteobacteria</taxon>
        <taxon>Burkholderiales</taxon>
        <taxon>Sphaerotilaceae</taxon>
        <taxon>Caldimonas</taxon>
    </lineage>
</organism>
<dbReference type="SUPFAM" id="SSF46689">
    <property type="entry name" value="Homeodomain-like"/>
    <property type="match status" value="1"/>
</dbReference>
<dbReference type="Proteomes" id="UP001163266">
    <property type="component" value="Chromosome"/>
</dbReference>
<dbReference type="RefSeq" id="WP_264893850.1">
    <property type="nucleotide sequence ID" value="NZ_CP110257.1"/>
</dbReference>
<dbReference type="PANTHER" id="PTHR30055:SF223">
    <property type="entry name" value="HTH-TYPE TRANSCRIPTIONAL REGULATOR UIDR"/>
    <property type="match status" value="1"/>
</dbReference>
<feature type="compositionally biased region" description="Polar residues" evidence="5">
    <location>
        <begin position="1"/>
        <end position="11"/>
    </location>
</feature>
<dbReference type="InterPro" id="IPR011075">
    <property type="entry name" value="TetR_C"/>
</dbReference>
<name>A0ABY6MVM5_9BURK</name>
<dbReference type="Gene3D" id="1.10.357.10">
    <property type="entry name" value="Tetracycline Repressor, domain 2"/>
    <property type="match status" value="1"/>
</dbReference>
<evidence type="ECO:0000313" key="8">
    <source>
        <dbReference type="Proteomes" id="UP001163266"/>
    </source>
</evidence>
<feature type="region of interest" description="Disordered" evidence="5">
    <location>
        <begin position="1"/>
        <end position="23"/>
    </location>
</feature>
<dbReference type="Pfam" id="PF00440">
    <property type="entry name" value="TetR_N"/>
    <property type="match status" value="1"/>
</dbReference>
<accession>A0ABY6MVM5</accession>
<dbReference type="PRINTS" id="PR00455">
    <property type="entry name" value="HTHTETR"/>
</dbReference>
<evidence type="ECO:0000256" key="1">
    <source>
        <dbReference type="ARBA" id="ARBA00023015"/>
    </source>
</evidence>
<evidence type="ECO:0000256" key="3">
    <source>
        <dbReference type="ARBA" id="ARBA00023163"/>
    </source>
</evidence>
<dbReference type="InterPro" id="IPR001647">
    <property type="entry name" value="HTH_TetR"/>
</dbReference>
<evidence type="ECO:0000256" key="2">
    <source>
        <dbReference type="ARBA" id="ARBA00023125"/>
    </source>
</evidence>
<dbReference type="Gene3D" id="1.10.10.60">
    <property type="entry name" value="Homeodomain-like"/>
    <property type="match status" value="1"/>
</dbReference>
<dbReference type="InterPro" id="IPR036271">
    <property type="entry name" value="Tet_transcr_reg_TetR-rel_C_sf"/>
</dbReference>
<keyword evidence="8" id="KW-1185">Reference proteome</keyword>
<dbReference type="InterPro" id="IPR009057">
    <property type="entry name" value="Homeodomain-like_sf"/>
</dbReference>
<dbReference type="PROSITE" id="PS50977">
    <property type="entry name" value="HTH_TETR_2"/>
    <property type="match status" value="1"/>
</dbReference>
<reference evidence="7" key="1">
    <citation type="submission" date="2022-10" db="EMBL/GenBank/DDBJ databases">
        <title>Complete genome sequence of Schlegelella aquatica LMG 23380.</title>
        <authorList>
            <person name="Musilova J."/>
            <person name="Kourilova X."/>
            <person name="Bezdicek M."/>
            <person name="Hermankova K."/>
            <person name="Obruca S."/>
            <person name="Sedlar K."/>
        </authorList>
    </citation>
    <scope>NUCLEOTIDE SEQUENCE</scope>
    <source>
        <strain evidence="7">LMG 23380</strain>
    </source>
</reference>
<evidence type="ECO:0000313" key="7">
    <source>
        <dbReference type="EMBL" id="UZD56060.1"/>
    </source>
</evidence>
<protein>
    <submittedName>
        <fullName evidence="7">TetR/AcrR family transcriptional regulator</fullName>
    </submittedName>
</protein>
<keyword evidence="1" id="KW-0805">Transcription regulation</keyword>
<dbReference type="SUPFAM" id="SSF48498">
    <property type="entry name" value="Tetracyclin repressor-like, C-terminal domain"/>
    <property type="match status" value="1"/>
</dbReference>
<feature type="DNA-binding region" description="H-T-H motif" evidence="4">
    <location>
        <begin position="47"/>
        <end position="66"/>
    </location>
</feature>
<evidence type="ECO:0000259" key="6">
    <source>
        <dbReference type="PROSITE" id="PS50977"/>
    </source>
</evidence>
<dbReference type="EMBL" id="CP110257">
    <property type="protein sequence ID" value="UZD56060.1"/>
    <property type="molecule type" value="Genomic_DNA"/>
</dbReference>
<dbReference type="Pfam" id="PF16859">
    <property type="entry name" value="TetR_C_11"/>
    <property type="match status" value="1"/>
</dbReference>
<dbReference type="PANTHER" id="PTHR30055">
    <property type="entry name" value="HTH-TYPE TRANSCRIPTIONAL REGULATOR RUTR"/>
    <property type="match status" value="1"/>
</dbReference>